<dbReference type="Pfam" id="PF03880">
    <property type="entry name" value="DbpA"/>
    <property type="match status" value="1"/>
</dbReference>
<evidence type="ECO:0000313" key="13">
    <source>
        <dbReference type="Proteomes" id="UP000198744"/>
    </source>
</evidence>
<dbReference type="CDD" id="cd12252">
    <property type="entry name" value="RRM_DbpA"/>
    <property type="match status" value="1"/>
</dbReference>
<evidence type="ECO:0000256" key="2">
    <source>
        <dbReference type="ARBA" id="ARBA00022801"/>
    </source>
</evidence>
<dbReference type="Gene3D" id="3.30.70.330">
    <property type="match status" value="1"/>
</dbReference>
<dbReference type="CDD" id="cd00268">
    <property type="entry name" value="DEADc"/>
    <property type="match status" value="1"/>
</dbReference>
<evidence type="ECO:0000256" key="6">
    <source>
        <dbReference type="PROSITE-ProRule" id="PRU00552"/>
    </source>
</evidence>
<dbReference type="InterPro" id="IPR005580">
    <property type="entry name" value="DbpA/CsdA_RNA-bd_dom"/>
</dbReference>
<dbReference type="CDD" id="cd18787">
    <property type="entry name" value="SF2_C_DEAD"/>
    <property type="match status" value="1"/>
</dbReference>
<proteinExistence type="inferred from homology"/>
<feature type="domain" description="Helicase ATP-binding" evidence="9">
    <location>
        <begin position="34"/>
        <end position="205"/>
    </location>
</feature>
<evidence type="ECO:0000256" key="5">
    <source>
        <dbReference type="ARBA" id="ARBA00038437"/>
    </source>
</evidence>
<keyword evidence="13" id="KW-1185">Reference proteome</keyword>
<dbReference type="SMART" id="SM00487">
    <property type="entry name" value="DEXDc"/>
    <property type="match status" value="1"/>
</dbReference>
<keyword evidence="4 7" id="KW-0067">ATP-binding</keyword>
<comment type="similarity">
    <text evidence="5 7">Belongs to the DEAD box helicase family.</text>
</comment>
<dbReference type="EMBL" id="FOBS01000013">
    <property type="protein sequence ID" value="SEM38702.1"/>
    <property type="molecule type" value="Genomic_DNA"/>
</dbReference>
<dbReference type="Gene3D" id="3.40.50.300">
    <property type="entry name" value="P-loop containing nucleotide triphosphate hydrolases"/>
    <property type="match status" value="2"/>
</dbReference>
<dbReference type="PROSITE" id="PS51192">
    <property type="entry name" value="HELICASE_ATP_BIND_1"/>
    <property type="match status" value="1"/>
</dbReference>
<evidence type="ECO:0000313" key="12">
    <source>
        <dbReference type="EMBL" id="SEM38702.1"/>
    </source>
</evidence>
<evidence type="ECO:0000256" key="7">
    <source>
        <dbReference type="RuleBase" id="RU000492"/>
    </source>
</evidence>
<dbReference type="GO" id="GO:0003676">
    <property type="term" value="F:nucleic acid binding"/>
    <property type="evidence" value="ECO:0007669"/>
    <property type="project" value="InterPro"/>
</dbReference>
<dbReference type="Pfam" id="PF00270">
    <property type="entry name" value="DEAD"/>
    <property type="match status" value="1"/>
</dbReference>
<feature type="domain" description="Helicase C-terminal" evidence="10">
    <location>
        <begin position="216"/>
        <end position="377"/>
    </location>
</feature>
<evidence type="ECO:0000259" key="11">
    <source>
        <dbReference type="PROSITE" id="PS51195"/>
    </source>
</evidence>
<dbReference type="InterPro" id="IPR044742">
    <property type="entry name" value="DEAD/DEAH_RhlB"/>
</dbReference>
<dbReference type="Pfam" id="PF00271">
    <property type="entry name" value="Helicase_C"/>
    <property type="match status" value="1"/>
</dbReference>
<reference evidence="12 13" key="1">
    <citation type="submission" date="2016-10" db="EMBL/GenBank/DDBJ databases">
        <authorList>
            <person name="de Groot N.N."/>
        </authorList>
    </citation>
    <scope>NUCLEOTIDE SEQUENCE [LARGE SCALE GENOMIC DNA]</scope>
    <source>
        <strain evidence="12 13">DSM 8423</strain>
    </source>
</reference>
<keyword evidence="1 7" id="KW-0547">Nucleotide-binding</keyword>
<evidence type="ECO:0000256" key="3">
    <source>
        <dbReference type="ARBA" id="ARBA00022806"/>
    </source>
</evidence>
<dbReference type="PROSITE" id="PS51194">
    <property type="entry name" value="HELICASE_CTER"/>
    <property type="match status" value="1"/>
</dbReference>
<dbReference type="RefSeq" id="WP_093883537.1">
    <property type="nucleotide sequence ID" value="NZ_FOBS01000013.1"/>
</dbReference>
<gene>
    <name evidence="12" type="ORF">SAMN04489760_1134</name>
</gene>
<dbReference type="SUPFAM" id="SSF52540">
    <property type="entry name" value="P-loop containing nucleoside triphosphate hydrolases"/>
    <property type="match status" value="1"/>
</dbReference>
<dbReference type="Proteomes" id="UP000198744">
    <property type="component" value="Unassembled WGS sequence"/>
</dbReference>
<evidence type="ECO:0000256" key="8">
    <source>
        <dbReference type="SAM" id="MobiDB-lite"/>
    </source>
</evidence>
<feature type="short sequence motif" description="Q motif" evidence="6">
    <location>
        <begin position="2"/>
        <end position="30"/>
    </location>
</feature>
<name>A0A1H7XXN9_9BACT</name>
<sequence length="568" mass="63908">MKTFAELEINADILKGLDGLGFSFLTPVQEKVIPLILKHRADLVGLAQTGTGKTAAYGIPLIQLTDVQQKQTQALVLCPTRELCVQVAGDLTLMGRYVPGLRIAAVYGGASIVNQIRELQRGVQMIVATPGRLYDLIRRQSVDLSTLRWVVLDEADEMLQMGFQEELNAILAETPDLKNTLLFSATMSGEVAAIAKNYMENPLEITVGHRNSGAENVHHIYYVVSDRDRYQALRRIADINPDIYGIIFCRTRLETQDIVEKLIGDGYNADALHGDLSQSQRDHVMRKFRSRNIQMLVATDVAARGLDVNDLTHVINYNLPDELSGYTHRSGRTGRAGKRGISIALISARERYKIRGIERNLKKNFEEGRIPSGHEICKKRLLNHMEAVKQAEIDPEQIDPFLPVISRTLGTLDREELIKRFVSMEFNRFLASYRNAPDLNVVEKPERKKIREAGKPYSSAHQKFTSFLIHAGKKDGISQKGLMRDLCHAAGLPGLRFDRIEVMNNSSVLAADNRFAGKVMQALQSLTVNGRSVEIEIDRRDKVRRKGDSRRQNQGVTKYRRKDSTRPV</sequence>
<dbReference type="PROSITE" id="PS00039">
    <property type="entry name" value="DEAD_ATP_HELICASE"/>
    <property type="match status" value="1"/>
</dbReference>
<dbReference type="InterPro" id="IPR001650">
    <property type="entry name" value="Helicase_C-like"/>
</dbReference>
<dbReference type="SMART" id="SM00490">
    <property type="entry name" value="HELICc"/>
    <property type="match status" value="1"/>
</dbReference>
<dbReference type="InterPro" id="IPR000629">
    <property type="entry name" value="RNA-helicase_DEAD-box_CS"/>
</dbReference>
<evidence type="ECO:0000259" key="9">
    <source>
        <dbReference type="PROSITE" id="PS51192"/>
    </source>
</evidence>
<dbReference type="AlphaFoldDB" id="A0A1H7XXN9"/>
<dbReference type="GO" id="GO:0016787">
    <property type="term" value="F:hydrolase activity"/>
    <property type="evidence" value="ECO:0007669"/>
    <property type="project" value="UniProtKB-KW"/>
</dbReference>
<dbReference type="PROSITE" id="PS51195">
    <property type="entry name" value="Q_MOTIF"/>
    <property type="match status" value="1"/>
</dbReference>
<evidence type="ECO:0000256" key="4">
    <source>
        <dbReference type="ARBA" id="ARBA00022840"/>
    </source>
</evidence>
<feature type="domain" description="DEAD-box RNA helicase Q" evidence="11">
    <location>
        <begin position="2"/>
        <end position="30"/>
    </location>
</feature>
<dbReference type="PANTHER" id="PTHR47959">
    <property type="entry name" value="ATP-DEPENDENT RNA HELICASE RHLE-RELATED"/>
    <property type="match status" value="1"/>
</dbReference>
<evidence type="ECO:0000256" key="1">
    <source>
        <dbReference type="ARBA" id="ARBA00022741"/>
    </source>
</evidence>
<dbReference type="InterPro" id="IPR050079">
    <property type="entry name" value="DEAD_box_RNA_helicase"/>
</dbReference>
<feature type="region of interest" description="Disordered" evidence="8">
    <location>
        <begin position="540"/>
        <end position="568"/>
    </location>
</feature>
<dbReference type="STRING" id="43775.SAMN04489760_1134"/>
<protein>
    <submittedName>
        <fullName evidence="12">ATP-dependent RNA helicase DeaD</fullName>
    </submittedName>
</protein>
<evidence type="ECO:0000259" key="10">
    <source>
        <dbReference type="PROSITE" id="PS51194"/>
    </source>
</evidence>
<keyword evidence="2 7" id="KW-0378">Hydrolase</keyword>
<dbReference type="InterPro" id="IPR014001">
    <property type="entry name" value="Helicase_ATP-bd"/>
</dbReference>
<dbReference type="GO" id="GO:0005829">
    <property type="term" value="C:cytosol"/>
    <property type="evidence" value="ECO:0007669"/>
    <property type="project" value="TreeGrafter"/>
</dbReference>
<dbReference type="OrthoDB" id="9805696at2"/>
<dbReference type="GO" id="GO:0005524">
    <property type="term" value="F:ATP binding"/>
    <property type="evidence" value="ECO:0007669"/>
    <property type="project" value="UniProtKB-KW"/>
</dbReference>
<organism evidence="12 13">
    <name type="scientific">Syntrophus gentianae</name>
    <dbReference type="NCBI Taxonomy" id="43775"/>
    <lineage>
        <taxon>Bacteria</taxon>
        <taxon>Pseudomonadati</taxon>
        <taxon>Thermodesulfobacteriota</taxon>
        <taxon>Syntrophia</taxon>
        <taxon>Syntrophales</taxon>
        <taxon>Syntrophaceae</taxon>
        <taxon>Syntrophus</taxon>
    </lineage>
</organism>
<dbReference type="InterPro" id="IPR014014">
    <property type="entry name" value="RNA_helicase_DEAD_Q_motif"/>
</dbReference>
<dbReference type="PANTHER" id="PTHR47959:SF13">
    <property type="entry name" value="ATP-DEPENDENT RNA HELICASE RHLE"/>
    <property type="match status" value="1"/>
</dbReference>
<dbReference type="InterPro" id="IPR012677">
    <property type="entry name" value="Nucleotide-bd_a/b_plait_sf"/>
</dbReference>
<accession>A0A1H7XXN9</accession>
<keyword evidence="3 7" id="KW-0347">Helicase</keyword>
<dbReference type="InterPro" id="IPR011545">
    <property type="entry name" value="DEAD/DEAH_box_helicase_dom"/>
</dbReference>
<dbReference type="InterPro" id="IPR027417">
    <property type="entry name" value="P-loop_NTPase"/>
</dbReference>
<dbReference type="GO" id="GO:0003724">
    <property type="term" value="F:RNA helicase activity"/>
    <property type="evidence" value="ECO:0007669"/>
    <property type="project" value="InterPro"/>
</dbReference>